<dbReference type="RefSeq" id="WP_153981386.1">
    <property type="nucleotide sequence ID" value="NZ_BAAANZ010000005.1"/>
</dbReference>
<comment type="similarity">
    <text evidence="1">Belongs to the short-chain dehydrogenases/reductases (SDR) family.</text>
</comment>
<dbReference type="InterPro" id="IPR020904">
    <property type="entry name" value="Sc_DH/Rdtase_CS"/>
</dbReference>
<dbReference type="PRINTS" id="PR00081">
    <property type="entry name" value="GDHRDH"/>
</dbReference>
<dbReference type="Gene3D" id="3.40.50.720">
    <property type="entry name" value="NAD(P)-binding Rossmann-like Domain"/>
    <property type="match status" value="1"/>
</dbReference>
<evidence type="ECO:0000256" key="2">
    <source>
        <dbReference type="ARBA" id="ARBA00023002"/>
    </source>
</evidence>
<dbReference type="PROSITE" id="PS00061">
    <property type="entry name" value="ADH_SHORT"/>
    <property type="match status" value="1"/>
</dbReference>
<proteinExistence type="inferred from homology"/>
<sequence>MTRTAIVTGGLSGLGAATAERLRADGIRVHTLDLAAASEGDPHAADHHQLDISDDAAVAAVAERVGPVDILVTCAGIVGPNRPLLETTADEWRRTIDVNVMGTVASIRAFAPGMVAKGWGRIVTVASMAGKDGNPNLAAYSATKGAVIALTKSIGKELAQTGVLVNVIAPAVLATPLNAKTDPAVLQYITDLIPMKRVGRPEEFAELVAFLTSDRVSFSTGAVYDLSGGRATY</sequence>
<evidence type="ECO:0000256" key="1">
    <source>
        <dbReference type="ARBA" id="ARBA00006484"/>
    </source>
</evidence>
<keyword evidence="2 3" id="KW-0560">Oxidoreductase</keyword>
<dbReference type="CDD" id="cd05233">
    <property type="entry name" value="SDR_c"/>
    <property type="match status" value="1"/>
</dbReference>
<dbReference type="FunFam" id="3.40.50.720:FF:000084">
    <property type="entry name" value="Short-chain dehydrogenase reductase"/>
    <property type="match status" value="1"/>
</dbReference>
<reference evidence="3 4" key="1">
    <citation type="submission" date="2020-08" db="EMBL/GenBank/DDBJ databases">
        <title>Sequencing the genomes of 1000 actinobacteria strains.</title>
        <authorList>
            <person name="Klenk H.-P."/>
        </authorList>
    </citation>
    <scope>NUCLEOTIDE SEQUENCE [LARGE SCALE GENOMIC DNA]</scope>
    <source>
        <strain evidence="3 4">DSM 23889</strain>
    </source>
</reference>
<dbReference type="SUPFAM" id="SSF51735">
    <property type="entry name" value="NAD(P)-binding Rossmann-fold domains"/>
    <property type="match status" value="1"/>
</dbReference>
<evidence type="ECO:0000313" key="3">
    <source>
        <dbReference type="EMBL" id="MBB5617898.1"/>
    </source>
</evidence>
<comment type="caution">
    <text evidence="3">The sequence shown here is derived from an EMBL/GenBank/DDBJ whole genome shotgun (WGS) entry which is preliminary data.</text>
</comment>
<evidence type="ECO:0000313" key="4">
    <source>
        <dbReference type="Proteomes" id="UP000552883"/>
    </source>
</evidence>
<dbReference type="Pfam" id="PF13561">
    <property type="entry name" value="adh_short_C2"/>
    <property type="match status" value="1"/>
</dbReference>
<dbReference type="EC" id="1.1.1.100" evidence="3"/>
<dbReference type="AlphaFoldDB" id="A0A840XMQ2"/>
<organism evidence="3 4">
    <name type="scientific">Microcella frigidaquae</name>
    <dbReference type="NCBI Taxonomy" id="424758"/>
    <lineage>
        <taxon>Bacteria</taxon>
        <taxon>Bacillati</taxon>
        <taxon>Actinomycetota</taxon>
        <taxon>Actinomycetes</taxon>
        <taxon>Micrococcales</taxon>
        <taxon>Microbacteriaceae</taxon>
        <taxon>Microcella</taxon>
    </lineage>
</organism>
<dbReference type="Proteomes" id="UP000552883">
    <property type="component" value="Unassembled WGS sequence"/>
</dbReference>
<dbReference type="InterPro" id="IPR036291">
    <property type="entry name" value="NAD(P)-bd_dom_sf"/>
</dbReference>
<protein>
    <submittedName>
        <fullName evidence="3">3-oxoacyl-[acyl-carrier protein] reductase</fullName>
        <ecNumber evidence="3">1.1.1.100</ecNumber>
    </submittedName>
</protein>
<keyword evidence="4" id="KW-1185">Reference proteome</keyword>
<dbReference type="PANTHER" id="PTHR42760">
    <property type="entry name" value="SHORT-CHAIN DEHYDROGENASES/REDUCTASES FAMILY MEMBER"/>
    <property type="match status" value="1"/>
</dbReference>
<dbReference type="InterPro" id="IPR002347">
    <property type="entry name" value="SDR_fam"/>
</dbReference>
<dbReference type="GO" id="GO:0004316">
    <property type="term" value="F:3-oxoacyl-[acyl-carrier-protein] reductase (NADPH) activity"/>
    <property type="evidence" value="ECO:0007669"/>
    <property type="project" value="UniProtKB-EC"/>
</dbReference>
<dbReference type="OrthoDB" id="4350228at2"/>
<dbReference type="GO" id="GO:0030497">
    <property type="term" value="P:fatty acid elongation"/>
    <property type="evidence" value="ECO:0007669"/>
    <property type="project" value="TreeGrafter"/>
</dbReference>
<dbReference type="PANTHER" id="PTHR42760:SF129">
    <property type="entry name" value="OXIDOREDUCTASE"/>
    <property type="match status" value="1"/>
</dbReference>
<dbReference type="PRINTS" id="PR00080">
    <property type="entry name" value="SDRFAMILY"/>
</dbReference>
<accession>A0A840XMQ2</accession>
<dbReference type="EMBL" id="JACHBS010000001">
    <property type="protein sequence ID" value="MBB5617898.1"/>
    <property type="molecule type" value="Genomic_DNA"/>
</dbReference>
<name>A0A840XMQ2_9MICO</name>
<gene>
    <name evidence="3" type="ORF">BJ959_001394</name>
</gene>